<dbReference type="Pfam" id="PF23561">
    <property type="entry name" value="zf-C2H2_15"/>
    <property type="match status" value="1"/>
</dbReference>
<evidence type="ECO:0000256" key="2">
    <source>
        <dbReference type="ARBA" id="ARBA00010831"/>
    </source>
</evidence>
<dbReference type="SUPFAM" id="SSF57667">
    <property type="entry name" value="beta-beta-alpha zinc fingers"/>
    <property type="match status" value="2"/>
</dbReference>
<evidence type="ECO:0000313" key="12">
    <source>
        <dbReference type="EMBL" id="KZT44442.1"/>
    </source>
</evidence>
<gene>
    <name evidence="12" type="ORF">SISSUDRAFT_1056794</name>
</gene>
<evidence type="ECO:0000256" key="10">
    <source>
        <dbReference type="SAM" id="MobiDB-lite"/>
    </source>
</evidence>
<dbReference type="InterPro" id="IPR036236">
    <property type="entry name" value="Znf_C2H2_sf"/>
</dbReference>
<feature type="region of interest" description="Disordered" evidence="10">
    <location>
        <begin position="1"/>
        <end position="29"/>
    </location>
</feature>
<accession>A0A166J783</accession>
<dbReference type="EMBL" id="KV428004">
    <property type="protein sequence ID" value="KZT44442.1"/>
    <property type="molecule type" value="Genomic_DNA"/>
</dbReference>
<dbReference type="SMART" id="SM00355">
    <property type="entry name" value="ZnF_C2H2"/>
    <property type="match status" value="3"/>
</dbReference>
<proteinExistence type="inferred from homology"/>
<dbReference type="InterPro" id="IPR043359">
    <property type="entry name" value="GLI-like"/>
</dbReference>
<keyword evidence="6" id="KW-0862">Zinc</keyword>
<comment type="similarity">
    <text evidence="2">Belongs to the GLI C2H2-type zinc-finger protein family.</text>
</comment>
<dbReference type="GO" id="GO:0005634">
    <property type="term" value="C:nucleus"/>
    <property type="evidence" value="ECO:0007669"/>
    <property type="project" value="UniProtKB-SubCell"/>
</dbReference>
<feature type="domain" description="C2H2-type" evidence="11">
    <location>
        <begin position="36"/>
        <end position="66"/>
    </location>
</feature>
<dbReference type="STRING" id="1314776.A0A166J783"/>
<evidence type="ECO:0000256" key="3">
    <source>
        <dbReference type="ARBA" id="ARBA00022723"/>
    </source>
</evidence>
<evidence type="ECO:0000256" key="5">
    <source>
        <dbReference type="ARBA" id="ARBA00022771"/>
    </source>
</evidence>
<dbReference type="AlphaFoldDB" id="A0A166J783"/>
<name>A0A166J783_9AGAM</name>
<feature type="compositionally biased region" description="Pro residues" evidence="10">
    <location>
        <begin position="1"/>
        <end position="20"/>
    </location>
</feature>
<keyword evidence="13" id="KW-1185">Reference proteome</keyword>
<dbReference type="Pfam" id="PF21816">
    <property type="entry name" value="Zap1_zf1"/>
    <property type="match status" value="1"/>
</dbReference>
<dbReference type="InterPro" id="IPR013087">
    <property type="entry name" value="Znf_C2H2_type"/>
</dbReference>
<dbReference type="Gene3D" id="3.30.160.60">
    <property type="entry name" value="Classic Zinc Finger"/>
    <property type="match status" value="3"/>
</dbReference>
<dbReference type="GO" id="GO:0008270">
    <property type="term" value="F:zinc ion binding"/>
    <property type="evidence" value="ECO:0007669"/>
    <property type="project" value="UniProtKB-KW"/>
</dbReference>
<feature type="domain" description="C2H2-type" evidence="11">
    <location>
        <begin position="74"/>
        <end position="101"/>
    </location>
</feature>
<keyword evidence="3" id="KW-0479">Metal-binding</keyword>
<dbReference type="InterPro" id="IPR056436">
    <property type="entry name" value="Znf-C2H2_ZIC1-5/GLI1-3-like"/>
</dbReference>
<dbReference type="FunFam" id="3.30.160.60:FF:000201">
    <property type="entry name" value="C2H2 finger domain protein (Gli3)"/>
    <property type="match status" value="1"/>
</dbReference>
<keyword evidence="5 9" id="KW-0863">Zinc-finger</keyword>
<keyword evidence="8" id="KW-0539">Nucleus</keyword>
<organism evidence="12 13">
    <name type="scientific">Sistotremastrum suecicum HHB10207 ss-3</name>
    <dbReference type="NCBI Taxonomy" id="1314776"/>
    <lineage>
        <taxon>Eukaryota</taxon>
        <taxon>Fungi</taxon>
        <taxon>Dikarya</taxon>
        <taxon>Basidiomycota</taxon>
        <taxon>Agaricomycotina</taxon>
        <taxon>Agaricomycetes</taxon>
        <taxon>Sistotremastrales</taxon>
        <taxon>Sistotremastraceae</taxon>
        <taxon>Sistotremastrum</taxon>
    </lineage>
</organism>
<keyword evidence="4" id="KW-0677">Repeat</keyword>
<feature type="domain" description="C2H2-type" evidence="11">
    <location>
        <begin position="102"/>
        <end position="132"/>
    </location>
</feature>
<protein>
    <recommendedName>
        <fullName evidence="11">C2H2-type domain-containing protein</fullName>
    </recommendedName>
</protein>
<sequence>MASARPPTPTLPTAPPPPSSEAPYEDSQNPYEDELAVCQWEGCSESFSRLDALVDHLRNAHIGANKSNYQCLWATCARRGVNQTSRFALISHLRSHTGEKPFICPVPECDKSFTRSDALAKHMRQQHNISPPLPGRGSNRKRKREENDVGDGFAASKESELAEGADATSQYADPTHPNSGSNLPGSSQEDDDELPPRLLALKDPRTGLILGRSESMCKYIIMKAKYEYAVAEHQLLLGEYEILKREENELRKYKEQQLDEVLRATFGPQAELLTGPVQVGQRFMNPPVMQH</sequence>
<evidence type="ECO:0000256" key="6">
    <source>
        <dbReference type="ARBA" id="ARBA00022833"/>
    </source>
</evidence>
<dbReference type="PROSITE" id="PS50157">
    <property type="entry name" value="ZINC_FINGER_C2H2_2"/>
    <property type="match status" value="3"/>
</dbReference>
<reference evidence="12 13" key="1">
    <citation type="journal article" date="2016" name="Mol. Biol. Evol.">
        <title>Comparative Genomics of Early-Diverging Mushroom-Forming Fungi Provides Insights into the Origins of Lignocellulose Decay Capabilities.</title>
        <authorList>
            <person name="Nagy L.G."/>
            <person name="Riley R."/>
            <person name="Tritt A."/>
            <person name="Adam C."/>
            <person name="Daum C."/>
            <person name="Floudas D."/>
            <person name="Sun H."/>
            <person name="Yadav J.S."/>
            <person name="Pangilinan J."/>
            <person name="Larsson K.H."/>
            <person name="Matsuura K."/>
            <person name="Barry K."/>
            <person name="Labutti K."/>
            <person name="Kuo R."/>
            <person name="Ohm R.A."/>
            <person name="Bhattacharya S.S."/>
            <person name="Shirouzu T."/>
            <person name="Yoshinaga Y."/>
            <person name="Martin F.M."/>
            <person name="Grigoriev I.V."/>
            <person name="Hibbett D.S."/>
        </authorList>
    </citation>
    <scope>NUCLEOTIDE SEQUENCE [LARGE SCALE GENOMIC DNA]</scope>
    <source>
        <strain evidence="12 13">HHB10207 ss-3</strain>
    </source>
</reference>
<dbReference type="InterPro" id="IPR048420">
    <property type="entry name" value="Zap1-like_Znf1"/>
</dbReference>
<dbReference type="OrthoDB" id="3437960at2759"/>
<feature type="compositionally biased region" description="Polar residues" evidence="10">
    <location>
        <begin position="167"/>
        <end position="187"/>
    </location>
</feature>
<dbReference type="PROSITE" id="PS00028">
    <property type="entry name" value="ZINC_FINGER_C2H2_1"/>
    <property type="match status" value="2"/>
</dbReference>
<dbReference type="GO" id="GO:0000981">
    <property type="term" value="F:DNA-binding transcription factor activity, RNA polymerase II-specific"/>
    <property type="evidence" value="ECO:0007669"/>
    <property type="project" value="TreeGrafter"/>
</dbReference>
<dbReference type="GO" id="GO:0000978">
    <property type="term" value="F:RNA polymerase II cis-regulatory region sequence-specific DNA binding"/>
    <property type="evidence" value="ECO:0007669"/>
    <property type="project" value="TreeGrafter"/>
</dbReference>
<dbReference type="PANTHER" id="PTHR45718:SF8">
    <property type="entry name" value="GLIS FAMILY ZINC FINGER 2"/>
    <property type="match status" value="1"/>
</dbReference>
<evidence type="ECO:0000256" key="7">
    <source>
        <dbReference type="ARBA" id="ARBA00023125"/>
    </source>
</evidence>
<evidence type="ECO:0000256" key="9">
    <source>
        <dbReference type="PROSITE-ProRule" id="PRU00042"/>
    </source>
</evidence>
<dbReference type="PANTHER" id="PTHR45718">
    <property type="entry name" value="TRANSCRIPTIONAL ACTIVATOR CUBITUS INTERRUPTUS"/>
    <property type="match status" value="1"/>
</dbReference>
<comment type="subcellular location">
    <subcellularLocation>
        <location evidence="1">Nucleus</location>
    </subcellularLocation>
</comment>
<dbReference type="Proteomes" id="UP000076798">
    <property type="component" value="Unassembled WGS sequence"/>
</dbReference>
<dbReference type="Pfam" id="PF00096">
    <property type="entry name" value="zf-C2H2"/>
    <property type="match status" value="1"/>
</dbReference>
<keyword evidence="7" id="KW-0238">DNA-binding</keyword>
<feature type="region of interest" description="Disordered" evidence="10">
    <location>
        <begin position="119"/>
        <end position="194"/>
    </location>
</feature>
<evidence type="ECO:0000259" key="11">
    <source>
        <dbReference type="PROSITE" id="PS50157"/>
    </source>
</evidence>
<evidence type="ECO:0000256" key="1">
    <source>
        <dbReference type="ARBA" id="ARBA00004123"/>
    </source>
</evidence>
<evidence type="ECO:0000256" key="8">
    <source>
        <dbReference type="ARBA" id="ARBA00023242"/>
    </source>
</evidence>
<evidence type="ECO:0000313" key="13">
    <source>
        <dbReference type="Proteomes" id="UP000076798"/>
    </source>
</evidence>
<evidence type="ECO:0000256" key="4">
    <source>
        <dbReference type="ARBA" id="ARBA00022737"/>
    </source>
</evidence>